<protein>
    <submittedName>
        <fullName evidence="1">Uncharacterized protein</fullName>
    </submittedName>
</protein>
<name>A0AAE7RXR2_9CAUD</name>
<evidence type="ECO:0000313" key="1">
    <source>
        <dbReference type="EMBL" id="QWM90737.2"/>
    </source>
</evidence>
<accession>A0AAE7RXR2</accession>
<keyword evidence="2" id="KW-1185">Reference proteome</keyword>
<proteinExistence type="predicted"/>
<evidence type="ECO:0000313" key="2">
    <source>
        <dbReference type="Proteomes" id="UP000827483"/>
    </source>
</evidence>
<reference evidence="1 2" key="1">
    <citation type="submission" date="2021-04" db="EMBL/GenBank/DDBJ databases">
        <authorList>
            <person name="Shkoporov A.N."/>
            <person name="Stockdale S.R."/>
            <person name="Guerin E."/>
            <person name="Ross R.P."/>
            <person name="Hill C."/>
        </authorList>
    </citation>
    <scope>NUCLEOTIDE SEQUENCE [LARGE SCALE GENOMIC DNA]</scope>
    <source>
        <strain evidence="2">cr105_1</strain>
    </source>
</reference>
<sequence>MNCGKTVVKIKPTDNTAERVRAISYFGKLDEIIAQNLHDTHQYVTLTFKLGYMRVTCLYAKAHFFTSCDFVEIIQC</sequence>
<organism evidence="1 2">
    <name type="scientific">uncultured phage cr105_1</name>
    <dbReference type="NCBI Taxonomy" id="2986415"/>
    <lineage>
        <taxon>Viruses</taxon>
        <taxon>Duplodnaviria</taxon>
        <taxon>Heunggongvirae</taxon>
        <taxon>Uroviricota</taxon>
        <taxon>Caudoviricetes</taxon>
        <taxon>Crassvirales</taxon>
        <taxon>Suoliviridae</taxon>
        <taxon>Loutivirinae</taxon>
        <taxon>Buchavirus</taxon>
        <taxon>Buchavirus intestinalis</taxon>
    </lineage>
</organism>
<dbReference type="EMBL" id="MZ130493">
    <property type="protein sequence ID" value="QWM90737.2"/>
    <property type="molecule type" value="Genomic_DNA"/>
</dbReference>
<gene>
    <name evidence="1" type="primary">gp_72766</name>
</gene>
<dbReference type="Proteomes" id="UP000827483">
    <property type="component" value="Segment"/>
</dbReference>